<comment type="similarity">
    <text evidence="2 7">Belongs to the DedA family.</text>
</comment>
<evidence type="ECO:0000256" key="3">
    <source>
        <dbReference type="ARBA" id="ARBA00022475"/>
    </source>
</evidence>
<reference evidence="9 10" key="1">
    <citation type="submission" date="2017-03" db="EMBL/GenBank/DDBJ databases">
        <authorList>
            <person name="Afonso C.L."/>
            <person name="Miller P.J."/>
            <person name="Scott M.A."/>
            <person name="Spackman E."/>
            <person name="Goraichik I."/>
            <person name="Dimitrov K.M."/>
            <person name="Suarez D.L."/>
            <person name="Swayne D.E."/>
        </authorList>
    </citation>
    <scope>NUCLEOTIDE SEQUENCE [LARGE SCALE GENOMIC DNA]</scope>
    <source>
        <strain evidence="9 10">CNRZ 918</strain>
    </source>
</reference>
<dbReference type="PANTHER" id="PTHR30353:SF0">
    <property type="entry name" value="TRANSMEMBRANE PROTEIN"/>
    <property type="match status" value="1"/>
</dbReference>
<evidence type="ECO:0000313" key="10">
    <source>
        <dbReference type="Proteomes" id="UP000234433"/>
    </source>
</evidence>
<evidence type="ECO:0000256" key="7">
    <source>
        <dbReference type="RuleBase" id="RU367016"/>
    </source>
</evidence>
<dbReference type="GO" id="GO:0005886">
    <property type="term" value="C:plasma membrane"/>
    <property type="evidence" value="ECO:0007669"/>
    <property type="project" value="UniProtKB-SubCell"/>
</dbReference>
<feature type="domain" description="VTT" evidence="8">
    <location>
        <begin position="12"/>
        <end position="115"/>
    </location>
</feature>
<keyword evidence="6 7" id="KW-0472">Membrane</keyword>
<dbReference type="InterPro" id="IPR032818">
    <property type="entry name" value="DedA-like"/>
</dbReference>
<organism evidence="9 10">
    <name type="scientific">Brevibacterium antiquum CNRZ 918</name>
    <dbReference type="NCBI Taxonomy" id="1255637"/>
    <lineage>
        <taxon>Bacteria</taxon>
        <taxon>Bacillati</taxon>
        <taxon>Actinomycetota</taxon>
        <taxon>Actinomycetes</taxon>
        <taxon>Micrococcales</taxon>
        <taxon>Brevibacteriaceae</taxon>
        <taxon>Brevibacterium</taxon>
    </lineage>
</organism>
<dbReference type="Proteomes" id="UP000234433">
    <property type="component" value="Unassembled WGS sequence"/>
</dbReference>
<keyword evidence="5 7" id="KW-1133">Transmembrane helix</keyword>
<evidence type="ECO:0000256" key="1">
    <source>
        <dbReference type="ARBA" id="ARBA00004651"/>
    </source>
</evidence>
<evidence type="ECO:0000256" key="2">
    <source>
        <dbReference type="ARBA" id="ARBA00010792"/>
    </source>
</evidence>
<proteinExistence type="inferred from homology"/>
<keyword evidence="4 7" id="KW-0812">Transmembrane</keyword>
<accession>A0A2H1HK78</accession>
<dbReference type="EMBL" id="FXZD01000001">
    <property type="protein sequence ID" value="SMX63342.1"/>
    <property type="molecule type" value="Genomic_DNA"/>
</dbReference>
<dbReference type="AlphaFoldDB" id="A0A2H1HK78"/>
<feature type="transmembrane region" description="Helical" evidence="7">
    <location>
        <begin position="6"/>
        <end position="31"/>
    </location>
</feature>
<evidence type="ECO:0000259" key="8">
    <source>
        <dbReference type="Pfam" id="PF09335"/>
    </source>
</evidence>
<dbReference type="OrthoDB" id="3426404at2"/>
<evidence type="ECO:0000313" key="9">
    <source>
        <dbReference type="EMBL" id="SMX63342.1"/>
    </source>
</evidence>
<feature type="transmembrane region" description="Helical" evidence="7">
    <location>
        <begin position="96"/>
        <end position="119"/>
    </location>
</feature>
<evidence type="ECO:0000256" key="6">
    <source>
        <dbReference type="ARBA" id="ARBA00023136"/>
    </source>
</evidence>
<dbReference type="PANTHER" id="PTHR30353">
    <property type="entry name" value="INNER MEMBRANE PROTEIN DEDA-RELATED"/>
    <property type="match status" value="1"/>
</dbReference>
<comment type="subcellular location">
    <subcellularLocation>
        <location evidence="1 7">Cell membrane</location>
        <topology evidence="1 7">Multi-pass membrane protein</topology>
    </subcellularLocation>
</comment>
<evidence type="ECO:0000256" key="5">
    <source>
        <dbReference type="ARBA" id="ARBA00022989"/>
    </source>
</evidence>
<protein>
    <submittedName>
        <fullName evidence="9">Membrane protein DedA, SNARE-associated domain</fullName>
    </submittedName>
</protein>
<dbReference type="Pfam" id="PF09335">
    <property type="entry name" value="VTT_dom"/>
    <property type="match status" value="1"/>
</dbReference>
<feature type="transmembrane region" description="Helical" evidence="7">
    <location>
        <begin position="64"/>
        <end position="84"/>
    </location>
</feature>
<keyword evidence="3 7" id="KW-1003">Cell membrane</keyword>
<name>A0A2H1HK78_9MICO</name>
<dbReference type="RefSeq" id="WP_101618438.1">
    <property type="nucleotide sequence ID" value="NZ_FXZD01000001.1"/>
</dbReference>
<dbReference type="InterPro" id="IPR032816">
    <property type="entry name" value="VTT_dom"/>
</dbReference>
<sequence length="166" mass="17938">MNPLNWSFPIAVTWLILFGIILARAGGTFLLGRLARRGIRRIERINTIMSGPKYWKAEAMIERFGAPVIAVSFLMIGVQTVLNLAAGTSGMSYRRYLPALFVGGSLWALIYSTVGLIGFKALTTAYQAEPGLTIGLGACFVFAIAGLFIGLKKKDERTEPAAHGTA</sequence>
<gene>
    <name evidence="9" type="ORF">BANT918_00039</name>
</gene>
<evidence type="ECO:0000256" key="4">
    <source>
        <dbReference type="ARBA" id="ARBA00022692"/>
    </source>
</evidence>
<feature type="transmembrane region" description="Helical" evidence="7">
    <location>
        <begin position="131"/>
        <end position="151"/>
    </location>
</feature>